<dbReference type="InterPro" id="IPR011068">
    <property type="entry name" value="NuclTrfase_I-like_C"/>
</dbReference>
<feature type="compositionally biased region" description="Low complexity" evidence="13">
    <location>
        <begin position="170"/>
        <end position="181"/>
    </location>
</feature>
<keyword evidence="8" id="KW-0479">Metal-binding</keyword>
<evidence type="ECO:0000256" key="4">
    <source>
        <dbReference type="ARBA" id="ARBA00010912"/>
    </source>
</evidence>
<dbReference type="Proteomes" id="UP001209570">
    <property type="component" value="Unassembled WGS sequence"/>
</dbReference>
<dbReference type="InterPro" id="IPR043519">
    <property type="entry name" value="NT_sf"/>
</dbReference>
<feature type="region of interest" description="Disordered" evidence="13">
    <location>
        <begin position="1"/>
        <end position="74"/>
    </location>
</feature>
<dbReference type="AlphaFoldDB" id="A0AAD5Q527"/>
<evidence type="ECO:0000256" key="13">
    <source>
        <dbReference type="SAM" id="MobiDB-lite"/>
    </source>
</evidence>
<keyword evidence="9" id="KW-0547">Nucleotide-binding</keyword>
<evidence type="ECO:0000256" key="7">
    <source>
        <dbReference type="ARBA" id="ARBA00022679"/>
    </source>
</evidence>
<dbReference type="InterPro" id="IPR007010">
    <property type="entry name" value="PolA_pol_RNA-bd_dom"/>
</dbReference>
<keyword evidence="18" id="KW-1185">Reference proteome</keyword>
<feature type="domain" description="Poly(A) polymerase central" evidence="15">
    <location>
        <begin position="438"/>
        <end position="588"/>
    </location>
</feature>
<feature type="compositionally biased region" description="Low complexity" evidence="13">
    <location>
        <begin position="133"/>
        <end position="150"/>
    </location>
</feature>
<dbReference type="Gene3D" id="1.10.1410.10">
    <property type="match status" value="1"/>
</dbReference>
<evidence type="ECO:0000256" key="8">
    <source>
        <dbReference type="ARBA" id="ARBA00022723"/>
    </source>
</evidence>
<gene>
    <name evidence="17" type="ORF">P43SY_009289</name>
</gene>
<evidence type="ECO:0000256" key="5">
    <source>
        <dbReference type="ARBA" id="ARBA00012388"/>
    </source>
</evidence>
<sequence>MSRSNQQQPTCLRRREPEAEGSSAGEPVGALARLWQHPSPELLDAAAKDADATGSNAPTSDSSDCGNDSQWEELSTGSCAELDADTWSARSHSPMLSPRASCEPLASARAETSWQHGRLSCLAAAGPVDDRSQSAPGLVSSPSSSAMVAPRPYQLPHGFSAAQHQHPHQQRQAQLQLQPRQFHPRSGKHGGLGAPLHLTPVHLAALAGATAAAAAAHAATSFRRPLAGSNSSSPRLRPVVQPIHIGPPTEYDFRNTNGLMKCLNSIAPLPSPEELSAKHLVISELERIVDQWLRETSFAERRCCDDNEAAPSATMLLGGSWHLKVGLSDSDLDVVALMPRYVSSELFFESLSAYLRGLPSVRRLVAMTKAAVPILSFQLHGVRVDLLYARFTQDVVPKHLSTHSDHILAGMDVASIRSLSVPRVASLILELVPNDTAFRSCLRIIRLWAKRRGIYSNKAGFLGGVSWTVLVAFICQMFPKATLASVIHRFFSVLSTWSWPTPILLTTPYDCPAGVDSSLQWCPQKNHHDRAHLMPIITPGFPAVNSSVNVNVSTLRIIKDELERGKQLLDEMLAKGLSSPAVWHRLFAPSELLVRYDHYVVVELRAASEDDLLEWSNYVSSRTRKLVESLQHTAPIQAIHPYPDLVRPTGSPSQEEDAAVGYYFVGYSVASSKTQDADKNAALTCAASAIRYFIATELEKAAERRAGMDVSIVCRRWQELPEEVFPQGRAAAAGDRARFILSKAHSTNVALGLGR</sequence>
<keyword evidence="7" id="KW-0808">Transferase</keyword>
<dbReference type="EC" id="2.7.7.19" evidence="5"/>
<evidence type="ECO:0000259" key="15">
    <source>
        <dbReference type="Pfam" id="PF04928"/>
    </source>
</evidence>
<evidence type="ECO:0000256" key="9">
    <source>
        <dbReference type="ARBA" id="ARBA00022741"/>
    </source>
</evidence>
<dbReference type="GO" id="GO:0006397">
    <property type="term" value="P:mRNA processing"/>
    <property type="evidence" value="ECO:0007669"/>
    <property type="project" value="UniProtKB-KW"/>
</dbReference>
<dbReference type="GO" id="GO:0031123">
    <property type="term" value="P:RNA 3'-end processing"/>
    <property type="evidence" value="ECO:0007669"/>
    <property type="project" value="InterPro"/>
</dbReference>
<keyword evidence="12" id="KW-0539">Nucleus</keyword>
<keyword evidence="6" id="KW-0507">mRNA processing</keyword>
<keyword evidence="11" id="KW-0460">Magnesium</keyword>
<dbReference type="GO" id="GO:0003723">
    <property type="term" value="F:RNA binding"/>
    <property type="evidence" value="ECO:0007669"/>
    <property type="project" value="InterPro"/>
</dbReference>
<dbReference type="Pfam" id="PF04926">
    <property type="entry name" value="PAP_RNA-bind"/>
    <property type="match status" value="1"/>
</dbReference>
<dbReference type="GO" id="GO:1990817">
    <property type="term" value="F:poly(A) RNA polymerase activity"/>
    <property type="evidence" value="ECO:0007669"/>
    <property type="project" value="UniProtKB-EC"/>
</dbReference>
<evidence type="ECO:0000256" key="11">
    <source>
        <dbReference type="ARBA" id="ARBA00022842"/>
    </source>
</evidence>
<dbReference type="Gene3D" id="3.30.70.590">
    <property type="entry name" value="Poly(A) polymerase predicted RNA binding domain"/>
    <property type="match status" value="1"/>
</dbReference>
<organism evidence="17 18">
    <name type="scientific">Pythium insidiosum</name>
    <name type="common">Pythiosis disease agent</name>
    <dbReference type="NCBI Taxonomy" id="114742"/>
    <lineage>
        <taxon>Eukaryota</taxon>
        <taxon>Sar</taxon>
        <taxon>Stramenopiles</taxon>
        <taxon>Oomycota</taxon>
        <taxon>Peronosporomycetes</taxon>
        <taxon>Pythiales</taxon>
        <taxon>Pythiaceae</taxon>
        <taxon>Pythium</taxon>
    </lineage>
</organism>
<dbReference type="CDD" id="cd05402">
    <property type="entry name" value="NT_PAP_TUTase"/>
    <property type="match status" value="1"/>
</dbReference>
<dbReference type="SUPFAM" id="SSF81301">
    <property type="entry name" value="Nucleotidyltransferase"/>
    <property type="match status" value="1"/>
</dbReference>
<evidence type="ECO:0000256" key="12">
    <source>
        <dbReference type="ARBA" id="ARBA00023242"/>
    </source>
</evidence>
<feature type="compositionally biased region" description="Polar residues" evidence="13">
    <location>
        <begin position="53"/>
        <end position="74"/>
    </location>
</feature>
<evidence type="ECO:0000256" key="2">
    <source>
        <dbReference type="ARBA" id="ARBA00001946"/>
    </source>
</evidence>
<feature type="domain" description="Poly(A) polymerase nucleotidyltransferase" evidence="16">
    <location>
        <begin position="240"/>
        <end position="432"/>
    </location>
</feature>
<dbReference type="PANTHER" id="PTHR10682">
    <property type="entry name" value="POLY A POLYMERASE"/>
    <property type="match status" value="1"/>
</dbReference>
<accession>A0AAD5Q527</accession>
<dbReference type="GO" id="GO:0005524">
    <property type="term" value="F:ATP binding"/>
    <property type="evidence" value="ECO:0007669"/>
    <property type="project" value="UniProtKB-KW"/>
</dbReference>
<dbReference type="Pfam" id="PF04928">
    <property type="entry name" value="PAP_central"/>
    <property type="match status" value="1"/>
</dbReference>
<dbReference type="GO" id="GO:0046872">
    <property type="term" value="F:metal ion binding"/>
    <property type="evidence" value="ECO:0007669"/>
    <property type="project" value="UniProtKB-KW"/>
</dbReference>
<dbReference type="InterPro" id="IPR007012">
    <property type="entry name" value="PolA_pol_cen_dom"/>
</dbReference>
<evidence type="ECO:0000313" key="18">
    <source>
        <dbReference type="Proteomes" id="UP001209570"/>
    </source>
</evidence>
<dbReference type="FunFam" id="1.10.1410.10:FF:000001">
    <property type="entry name" value="Putative poly(A) polymerase gamma"/>
    <property type="match status" value="1"/>
</dbReference>
<comment type="subcellular location">
    <subcellularLocation>
        <location evidence="3">Nucleus</location>
    </subcellularLocation>
</comment>
<feature type="region of interest" description="Disordered" evidence="13">
    <location>
        <begin position="128"/>
        <end position="194"/>
    </location>
</feature>
<dbReference type="SUPFAM" id="SSF55003">
    <property type="entry name" value="PAP/Archaeal CCA-adding enzyme, C-terminal domain"/>
    <property type="match status" value="1"/>
</dbReference>
<reference evidence="17" key="1">
    <citation type="submission" date="2021-12" db="EMBL/GenBank/DDBJ databases">
        <title>Prjna785345.</title>
        <authorList>
            <person name="Rujirawat T."/>
            <person name="Krajaejun T."/>
        </authorList>
    </citation>
    <scope>NUCLEOTIDE SEQUENCE</scope>
    <source>
        <strain evidence="17">Pi057C3</strain>
    </source>
</reference>
<dbReference type="SUPFAM" id="SSF81631">
    <property type="entry name" value="PAP/OAS1 substrate-binding domain"/>
    <property type="match status" value="1"/>
</dbReference>
<keyword evidence="10" id="KW-0067">ATP-binding</keyword>
<comment type="cofactor">
    <cofactor evidence="1">
        <name>Mn(2+)</name>
        <dbReference type="ChEBI" id="CHEBI:29035"/>
    </cofactor>
</comment>
<evidence type="ECO:0000259" key="16">
    <source>
        <dbReference type="Pfam" id="PF20750"/>
    </source>
</evidence>
<evidence type="ECO:0000256" key="3">
    <source>
        <dbReference type="ARBA" id="ARBA00004123"/>
    </source>
</evidence>
<protein>
    <recommendedName>
        <fullName evidence="5">polynucleotide adenylyltransferase</fullName>
        <ecNumber evidence="5">2.7.7.19</ecNumber>
    </recommendedName>
</protein>
<evidence type="ECO:0000256" key="1">
    <source>
        <dbReference type="ARBA" id="ARBA00001936"/>
    </source>
</evidence>
<feature type="domain" description="Poly(A) polymerase RNA-binding" evidence="14">
    <location>
        <begin position="595"/>
        <end position="720"/>
    </location>
</feature>
<evidence type="ECO:0000313" key="17">
    <source>
        <dbReference type="EMBL" id="KAJ0397434.1"/>
    </source>
</evidence>
<comment type="cofactor">
    <cofactor evidence="2">
        <name>Mg(2+)</name>
        <dbReference type="ChEBI" id="CHEBI:18420"/>
    </cofactor>
</comment>
<feature type="compositionally biased region" description="Polar residues" evidence="13">
    <location>
        <begin position="1"/>
        <end position="10"/>
    </location>
</feature>
<dbReference type="Gene3D" id="3.30.460.10">
    <property type="entry name" value="Beta Polymerase, domain 2"/>
    <property type="match status" value="1"/>
</dbReference>
<name>A0AAD5Q527_PYTIN</name>
<evidence type="ECO:0000256" key="6">
    <source>
        <dbReference type="ARBA" id="ARBA00022664"/>
    </source>
</evidence>
<evidence type="ECO:0000256" key="10">
    <source>
        <dbReference type="ARBA" id="ARBA00022840"/>
    </source>
</evidence>
<dbReference type="EMBL" id="JAKCXM010000252">
    <property type="protein sequence ID" value="KAJ0397434.1"/>
    <property type="molecule type" value="Genomic_DNA"/>
</dbReference>
<dbReference type="GO" id="GO:0005634">
    <property type="term" value="C:nucleus"/>
    <property type="evidence" value="ECO:0007669"/>
    <property type="project" value="UniProtKB-SubCell"/>
</dbReference>
<dbReference type="InterPro" id="IPR048840">
    <property type="entry name" value="PolA_pol_NTPase"/>
</dbReference>
<comment type="caution">
    <text evidence="17">The sequence shown here is derived from an EMBL/GenBank/DDBJ whole genome shotgun (WGS) entry which is preliminary data.</text>
</comment>
<evidence type="ECO:0000259" key="14">
    <source>
        <dbReference type="Pfam" id="PF04926"/>
    </source>
</evidence>
<dbReference type="FunFam" id="3.30.460.10:FF:000027">
    <property type="entry name" value="Poly(A) polymerase PAP"/>
    <property type="match status" value="1"/>
</dbReference>
<comment type="similarity">
    <text evidence="4">Belongs to the poly(A) polymerase family.</text>
</comment>
<dbReference type="PANTHER" id="PTHR10682:SF10">
    <property type="entry name" value="POLYNUCLEOTIDE ADENYLYLTRANSFERASE"/>
    <property type="match status" value="1"/>
</dbReference>
<proteinExistence type="inferred from homology"/>
<dbReference type="Pfam" id="PF20750">
    <property type="entry name" value="PAP_NTPase"/>
    <property type="match status" value="1"/>
</dbReference>